<gene>
    <name evidence="1" type="ORF">LCGC14_1835150</name>
</gene>
<organism evidence="1">
    <name type="scientific">marine sediment metagenome</name>
    <dbReference type="NCBI Taxonomy" id="412755"/>
    <lineage>
        <taxon>unclassified sequences</taxon>
        <taxon>metagenomes</taxon>
        <taxon>ecological metagenomes</taxon>
    </lineage>
</organism>
<dbReference type="AlphaFoldDB" id="A0A0F9JEG9"/>
<feature type="non-terminal residue" evidence="1">
    <location>
        <position position="1"/>
    </location>
</feature>
<name>A0A0F9JEG9_9ZZZZ</name>
<sequence length="32" mass="3801">IQVFENDGNEYFRLDWARLVDKATFVGDHESE</sequence>
<accession>A0A0F9JEG9</accession>
<dbReference type="EMBL" id="LAZR01018183">
    <property type="protein sequence ID" value="KKL97377.1"/>
    <property type="molecule type" value="Genomic_DNA"/>
</dbReference>
<comment type="caution">
    <text evidence="1">The sequence shown here is derived from an EMBL/GenBank/DDBJ whole genome shotgun (WGS) entry which is preliminary data.</text>
</comment>
<evidence type="ECO:0000313" key="1">
    <source>
        <dbReference type="EMBL" id="KKL97377.1"/>
    </source>
</evidence>
<protein>
    <submittedName>
        <fullName evidence="1">Uncharacterized protein</fullName>
    </submittedName>
</protein>
<reference evidence="1" key="1">
    <citation type="journal article" date="2015" name="Nature">
        <title>Complex archaea that bridge the gap between prokaryotes and eukaryotes.</title>
        <authorList>
            <person name="Spang A."/>
            <person name="Saw J.H."/>
            <person name="Jorgensen S.L."/>
            <person name="Zaremba-Niedzwiedzka K."/>
            <person name="Martijn J."/>
            <person name="Lind A.E."/>
            <person name="van Eijk R."/>
            <person name="Schleper C."/>
            <person name="Guy L."/>
            <person name="Ettema T.J."/>
        </authorList>
    </citation>
    <scope>NUCLEOTIDE SEQUENCE</scope>
</reference>
<proteinExistence type="predicted"/>